<dbReference type="KEGG" id="mgel:G5B37_10395"/>
<gene>
    <name evidence="2" type="ORF">G5B37_10395</name>
</gene>
<evidence type="ECO:0000313" key="3">
    <source>
        <dbReference type="Proteomes" id="UP000505306"/>
    </source>
</evidence>
<dbReference type="InterPro" id="IPR041268">
    <property type="entry name" value="HU-CCDC81_bac_2"/>
</dbReference>
<dbReference type="PROSITE" id="PS51724">
    <property type="entry name" value="SPOR"/>
    <property type="match status" value="1"/>
</dbReference>
<organism evidence="2 3">
    <name type="scientific">Rasiella rasia</name>
    <dbReference type="NCBI Taxonomy" id="2744027"/>
    <lineage>
        <taxon>Bacteria</taxon>
        <taxon>Pseudomonadati</taxon>
        <taxon>Bacteroidota</taxon>
        <taxon>Flavobacteriia</taxon>
        <taxon>Flavobacteriales</taxon>
        <taxon>Flavobacteriaceae</taxon>
        <taxon>Rasiella</taxon>
    </lineage>
</organism>
<evidence type="ECO:0000313" key="2">
    <source>
        <dbReference type="EMBL" id="QIE60915.1"/>
    </source>
</evidence>
<evidence type="ECO:0000259" key="1">
    <source>
        <dbReference type="PROSITE" id="PS51724"/>
    </source>
</evidence>
<protein>
    <submittedName>
        <fullName evidence="2">SPOR domain-containing protein</fullName>
    </submittedName>
</protein>
<dbReference type="InterPro" id="IPR040495">
    <property type="entry name" value="HU-CCDC81_bac_1"/>
</dbReference>
<dbReference type="AlphaFoldDB" id="A0A6G6GQN7"/>
<dbReference type="Proteomes" id="UP000505306">
    <property type="component" value="Chromosome"/>
</dbReference>
<dbReference type="InterPro" id="IPR036680">
    <property type="entry name" value="SPOR-like_sf"/>
</dbReference>
<dbReference type="EMBL" id="CP049057">
    <property type="protein sequence ID" value="QIE60915.1"/>
    <property type="molecule type" value="Genomic_DNA"/>
</dbReference>
<proteinExistence type="predicted"/>
<dbReference type="Pfam" id="PF18174">
    <property type="entry name" value="HU-CCDC81_bac_1"/>
    <property type="match status" value="1"/>
</dbReference>
<dbReference type="Gene3D" id="3.30.70.1070">
    <property type="entry name" value="Sporulation related repeat"/>
    <property type="match status" value="1"/>
</dbReference>
<feature type="domain" description="SPOR" evidence="1">
    <location>
        <begin position="232"/>
        <end position="309"/>
    </location>
</feature>
<accession>A0A6G6GQN7</accession>
<dbReference type="InterPro" id="IPR007730">
    <property type="entry name" value="SPOR-like_dom"/>
</dbReference>
<dbReference type="Pfam" id="PF05036">
    <property type="entry name" value="SPOR"/>
    <property type="match status" value="1"/>
</dbReference>
<reference evidence="2 3" key="1">
    <citation type="submission" date="2020-02" db="EMBL/GenBank/DDBJ databases">
        <title>Complete genome sequence of Flavobacteriaceae bacterium.</title>
        <authorList>
            <person name="Kim S.-J."/>
            <person name="Kim Y.-S."/>
            <person name="Kim K.-H."/>
        </authorList>
    </citation>
    <scope>NUCLEOTIDE SEQUENCE [LARGE SCALE GENOMIC DNA]</scope>
    <source>
        <strain evidence="2 3">RR4-40</strain>
    </source>
</reference>
<dbReference type="Pfam" id="PF18175">
    <property type="entry name" value="HU-CCDC81_bac_2"/>
    <property type="match status" value="1"/>
</dbReference>
<keyword evidence="3" id="KW-1185">Reference proteome</keyword>
<dbReference type="GO" id="GO:0042834">
    <property type="term" value="F:peptidoglycan binding"/>
    <property type="evidence" value="ECO:0007669"/>
    <property type="project" value="InterPro"/>
</dbReference>
<sequence length="313" mass="34991">MQLATYISDLLYRYECVIVPGFGAFITQYQSARVDTVTHEFYPPGKSVMFNRQLQTNDGILANYVASVENCDYTRALQKIRNFTGSLSLQLSEGKTVTVANVGDFYLNEERTVQFQPSATGNFNTASFGLSPMNIANISRETNVETAKVSEEKTPILFTPEKRTTFPYLKYAAIGLVAITLAGFGGMKLYENNVQEYNFAERQKAETMVESQIQEATFVIENPLSALTITVPKQKGKYHVVAGAFRIESNAEKKVAQLAEQGFSAKLIGANKYGLHQVVYSSHEDRLEALRALRTIKNTQNKDAWLLVKDLTK</sequence>
<name>A0A6G6GQN7_9FLAO</name>
<dbReference type="SUPFAM" id="SSF110997">
    <property type="entry name" value="Sporulation related repeat"/>
    <property type="match status" value="1"/>
</dbReference>